<keyword evidence="1" id="KW-0812">Transmembrane</keyword>
<organism evidence="2 3">
    <name type="scientific">Candidatus Falkowbacteria bacterium RIFOXYD2_FULL_34_120</name>
    <dbReference type="NCBI Taxonomy" id="1798007"/>
    <lineage>
        <taxon>Bacteria</taxon>
        <taxon>Candidatus Falkowiibacteriota</taxon>
    </lineage>
</organism>
<keyword evidence="1" id="KW-1133">Transmembrane helix</keyword>
<proteinExistence type="predicted"/>
<dbReference type="EMBL" id="MFGO01000013">
    <property type="protein sequence ID" value="OGF41176.1"/>
    <property type="molecule type" value="Genomic_DNA"/>
</dbReference>
<sequence length="352" mass="38094">MQKDHITISFTRRQFYLLGFVLAAAVISASFLWARAAFIEPTAGPASSDQDFAQNILGANNADNDFSSNAVTPDADGSIIERLEGFADYMAARDRNDYTYGRGWIASSTGSNATTSLTHKACEEANGWEWFEDGNGDGDTIDDEDGICVQTTAVSSGVLCWNGDDYSSNTDNSYIAAYTCSGSFPNGTVASYSGIDSSGIADDAWDDGDCALCQADCYDGRKDLPDQGGYTAPDNTCTSNEDCYEGPLTPEVLKNWKGTKLPTAQDFYGFCGYKDGGSNYETGCSSDETLGYYGQMVGRTDECLDLSDTGNFEWLSEQFGSSVAQIAGSEACSYVNYFDIDFSFRFRAVFRP</sequence>
<dbReference type="AlphaFoldDB" id="A0A1F5TQI1"/>
<accession>A0A1F5TQI1</accession>
<keyword evidence="1" id="KW-0472">Membrane</keyword>
<name>A0A1F5TQI1_9BACT</name>
<reference evidence="2 3" key="1">
    <citation type="journal article" date="2016" name="Nat. Commun.">
        <title>Thousands of microbial genomes shed light on interconnected biogeochemical processes in an aquifer system.</title>
        <authorList>
            <person name="Anantharaman K."/>
            <person name="Brown C.T."/>
            <person name="Hug L.A."/>
            <person name="Sharon I."/>
            <person name="Castelle C.J."/>
            <person name="Probst A.J."/>
            <person name="Thomas B.C."/>
            <person name="Singh A."/>
            <person name="Wilkins M.J."/>
            <person name="Karaoz U."/>
            <person name="Brodie E.L."/>
            <person name="Williams K.H."/>
            <person name="Hubbard S.S."/>
            <person name="Banfield J.F."/>
        </authorList>
    </citation>
    <scope>NUCLEOTIDE SEQUENCE [LARGE SCALE GENOMIC DNA]</scope>
</reference>
<protein>
    <submittedName>
        <fullName evidence="2">Uncharacterized protein</fullName>
    </submittedName>
</protein>
<gene>
    <name evidence="2" type="ORF">A2531_01510</name>
</gene>
<dbReference type="Proteomes" id="UP000177579">
    <property type="component" value="Unassembled WGS sequence"/>
</dbReference>
<feature type="transmembrane region" description="Helical" evidence="1">
    <location>
        <begin position="15"/>
        <end position="34"/>
    </location>
</feature>
<evidence type="ECO:0000313" key="2">
    <source>
        <dbReference type="EMBL" id="OGF41176.1"/>
    </source>
</evidence>
<evidence type="ECO:0000256" key="1">
    <source>
        <dbReference type="SAM" id="Phobius"/>
    </source>
</evidence>
<evidence type="ECO:0000313" key="3">
    <source>
        <dbReference type="Proteomes" id="UP000177579"/>
    </source>
</evidence>
<comment type="caution">
    <text evidence="2">The sequence shown here is derived from an EMBL/GenBank/DDBJ whole genome shotgun (WGS) entry which is preliminary data.</text>
</comment>